<evidence type="ECO:0000256" key="1">
    <source>
        <dbReference type="SAM" id="SignalP"/>
    </source>
</evidence>
<dbReference type="RefSeq" id="WP_019921154.1">
    <property type="nucleotide sequence ID" value="NZ_CP140152.1"/>
</dbReference>
<feature type="chain" id="PRO_5046409485" evidence="1">
    <location>
        <begin position="24"/>
        <end position="129"/>
    </location>
</feature>
<dbReference type="InterPro" id="IPR035242">
    <property type="entry name" value="DUF5329"/>
</dbReference>
<name>A0ABZ0Y520_9BURK</name>
<keyword evidence="1" id="KW-0732">Signal</keyword>
<keyword evidence="3" id="KW-1185">Reference proteome</keyword>
<feature type="signal peptide" evidence="1">
    <location>
        <begin position="1"/>
        <end position="23"/>
    </location>
</feature>
<dbReference type="Pfam" id="PF17263">
    <property type="entry name" value="DUF5329"/>
    <property type="match status" value="1"/>
</dbReference>
<dbReference type="EMBL" id="CP140152">
    <property type="protein sequence ID" value="WQH07139.1"/>
    <property type="molecule type" value="Genomic_DNA"/>
</dbReference>
<organism evidence="2 3">
    <name type="scientific">Duganella zoogloeoides</name>
    <dbReference type="NCBI Taxonomy" id="75659"/>
    <lineage>
        <taxon>Bacteria</taxon>
        <taxon>Pseudomonadati</taxon>
        <taxon>Pseudomonadota</taxon>
        <taxon>Betaproteobacteria</taxon>
        <taxon>Burkholderiales</taxon>
        <taxon>Oxalobacteraceae</taxon>
        <taxon>Telluria group</taxon>
        <taxon>Duganella</taxon>
    </lineage>
</organism>
<evidence type="ECO:0000313" key="3">
    <source>
        <dbReference type="Proteomes" id="UP001326110"/>
    </source>
</evidence>
<accession>A0ABZ0Y520</accession>
<proteinExistence type="predicted"/>
<sequence>MRITNILAVILVTLATAASPTFAADLPATSRAEIDALLNRLGTSGCQFNRNGSWYSSTDAKAHLAKKLNYLIEKNKLDGTEQFIKLAASSSSMSGKPYQVRCGDSQPVASQTWLTTELQTIRAKAASPK</sequence>
<reference evidence="2 3" key="1">
    <citation type="submission" date="2023-11" db="EMBL/GenBank/DDBJ databases">
        <title>MicrobeMod: A computational toolkit for identifying prokaryotic methylation and restriction-modification with nanopore sequencing.</title>
        <authorList>
            <person name="Crits-Christoph A."/>
            <person name="Kang S.C."/>
            <person name="Lee H."/>
            <person name="Ostrov N."/>
        </authorList>
    </citation>
    <scope>NUCLEOTIDE SEQUENCE [LARGE SCALE GENOMIC DNA]</scope>
    <source>
        <strain evidence="2 3">ATCC 25935</strain>
    </source>
</reference>
<gene>
    <name evidence="2" type="ORF">SR858_12640</name>
</gene>
<protein>
    <submittedName>
        <fullName evidence="2">DUF5329 domain-containing protein</fullName>
    </submittedName>
</protein>
<dbReference type="Proteomes" id="UP001326110">
    <property type="component" value="Chromosome"/>
</dbReference>
<dbReference type="GeneID" id="43162936"/>
<evidence type="ECO:0000313" key="2">
    <source>
        <dbReference type="EMBL" id="WQH07139.1"/>
    </source>
</evidence>